<dbReference type="SUPFAM" id="SSF51703">
    <property type="entry name" value="Cobalamin (vitamin B12)-dependent enzymes"/>
    <property type="match status" value="1"/>
</dbReference>
<feature type="domain" description="Methylmalonyl-CoA mutase alpha/beta chain catalytic" evidence="6">
    <location>
        <begin position="115"/>
        <end position="443"/>
    </location>
</feature>
<reference evidence="8" key="1">
    <citation type="submission" date="2016-10" db="EMBL/GenBank/DDBJ databases">
        <authorList>
            <person name="Varghese N."/>
            <person name="Submissions S."/>
        </authorList>
    </citation>
    <scope>NUCLEOTIDE SEQUENCE [LARGE SCALE GENOMIC DNA]</scope>
    <source>
        <strain evidence="8">CGMCC 1.12333</strain>
    </source>
</reference>
<keyword evidence="5" id="KW-0170">Cobalt</keyword>
<dbReference type="Pfam" id="PF01642">
    <property type="entry name" value="MM_CoA_mutase"/>
    <property type="match status" value="1"/>
</dbReference>
<evidence type="ECO:0000313" key="8">
    <source>
        <dbReference type="Proteomes" id="UP000199138"/>
    </source>
</evidence>
<evidence type="ECO:0000256" key="4">
    <source>
        <dbReference type="ARBA" id="ARBA00023235"/>
    </source>
</evidence>
<keyword evidence="3" id="KW-0846">Cobalamin</keyword>
<dbReference type="SUPFAM" id="SSF52242">
    <property type="entry name" value="Cobalamin (vitamin B12)-binding domain"/>
    <property type="match status" value="1"/>
</dbReference>
<keyword evidence="8" id="KW-1185">Reference proteome</keyword>
<sequence>MEKELNLQQTFSPLSKEEWKQKVIEDLKGADFDRKLVWKTYEGIPVQPFYTQEDTEGKALPSDKLNLPESTTRTWVNYLEITVEDASEANRLAVKMLDFDTSGILFYLKNPESTNLNTLLQNLPLASLQVSFKTATPNADVLQQYVAYCQKNGVALDDIKGFYQADVLENYALTGAIPDFTPYADVIKVTQTLPNFFGITLPSHAFADSGANNVQEVAFLANKLVDYLTELTALTEFDAKTLLNEVLFNTAIGGDYFFEISKLRALRLVYQTVAQTYGLTEAKATILASSGLWTKSLFDPNVNLLRNTTEAMAALLGGCDALLIQPHNSSFEKPSDFSHRIALNLSNLLKGESHFDKVIDPAAGSYYIENLTEDIAQKAWELFQQVENKGGFAAAFEAGFITESIQATASQKLKDISARKKVFVGTNKYPNATENISVTEIEHLNNDATVLSPQRATQAFDALRLRTLQHQTATGYIPKVYMACFGNLAMRKARATFAAEFFGVAGFQMLGEFTAPDLQQLASNAAKSEADIVVMCAADPDYETDAATFAAAFKAKAPNKQLVLAGYPAAIVDELTTVGVDSFIHIKVNAIDALTEYQNLLFETSKTL</sequence>
<proteinExistence type="inferred from homology"/>
<dbReference type="OrthoDB" id="9762378at2"/>
<evidence type="ECO:0000256" key="1">
    <source>
        <dbReference type="ARBA" id="ARBA00001922"/>
    </source>
</evidence>
<gene>
    <name evidence="7" type="ORF">SAMN05216480_12120</name>
</gene>
<dbReference type="PANTHER" id="PTHR48101">
    <property type="entry name" value="METHYLMALONYL-COA MUTASE, MITOCHONDRIAL-RELATED"/>
    <property type="match status" value="1"/>
</dbReference>
<evidence type="ECO:0000313" key="7">
    <source>
        <dbReference type="EMBL" id="SFU75987.1"/>
    </source>
</evidence>
<accession>A0A1I7ISU8</accession>
<organism evidence="7 8">
    <name type="scientific">Pustulibacterium marinum</name>
    <dbReference type="NCBI Taxonomy" id="1224947"/>
    <lineage>
        <taxon>Bacteria</taxon>
        <taxon>Pseudomonadati</taxon>
        <taxon>Bacteroidota</taxon>
        <taxon>Flavobacteriia</taxon>
        <taxon>Flavobacteriales</taxon>
        <taxon>Flavobacteriaceae</taxon>
        <taxon>Pustulibacterium</taxon>
    </lineage>
</organism>
<dbReference type="GO" id="GO:0046872">
    <property type="term" value="F:metal ion binding"/>
    <property type="evidence" value="ECO:0007669"/>
    <property type="project" value="InterPro"/>
</dbReference>
<dbReference type="AlphaFoldDB" id="A0A1I7ISU8"/>
<dbReference type="RefSeq" id="WP_093026487.1">
    <property type="nucleotide sequence ID" value="NZ_FPBK01000021.1"/>
</dbReference>
<dbReference type="Gene3D" id="3.40.50.280">
    <property type="entry name" value="Cobalamin-binding domain"/>
    <property type="match status" value="1"/>
</dbReference>
<dbReference type="STRING" id="1224947.SAMN05216480_12120"/>
<dbReference type="InterPro" id="IPR016176">
    <property type="entry name" value="Cbl-dep_enz_cat"/>
</dbReference>
<dbReference type="PANTHER" id="PTHR48101:SF1">
    <property type="entry name" value="METHYLMALONYL-COA MUTASE, LARGE SUBUNIT"/>
    <property type="match status" value="1"/>
</dbReference>
<dbReference type="InterPro" id="IPR036724">
    <property type="entry name" value="Cobalamin-bd_sf"/>
</dbReference>
<comment type="cofactor">
    <cofactor evidence="1">
        <name>adenosylcob(III)alamin</name>
        <dbReference type="ChEBI" id="CHEBI:18408"/>
    </cofactor>
</comment>
<dbReference type="EMBL" id="FPBK01000021">
    <property type="protein sequence ID" value="SFU75987.1"/>
    <property type="molecule type" value="Genomic_DNA"/>
</dbReference>
<evidence type="ECO:0000259" key="6">
    <source>
        <dbReference type="Pfam" id="PF01642"/>
    </source>
</evidence>
<dbReference type="GO" id="GO:0016866">
    <property type="term" value="F:intramolecular transferase activity"/>
    <property type="evidence" value="ECO:0007669"/>
    <property type="project" value="InterPro"/>
</dbReference>
<dbReference type="Proteomes" id="UP000199138">
    <property type="component" value="Unassembled WGS sequence"/>
</dbReference>
<name>A0A1I7ISU8_9FLAO</name>
<dbReference type="Gene3D" id="3.20.20.240">
    <property type="entry name" value="Methylmalonyl-CoA mutase"/>
    <property type="match status" value="1"/>
</dbReference>
<evidence type="ECO:0000256" key="3">
    <source>
        <dbReference type="ARBA" id="ARBA00022628"/>
    </source>
</evidence>
<comment type="similarity">
    <text evidence="2">Belongs to the methylmalonyl-CoA mutase family.</text>
</comment>
<evidence type="ECO:0000256" key="2">
    <source>
        <dbReference type="ARBA" id="ARBA00008465"/>
    </source>
</evidence>
<protein>
    <submittedName>
        <fullName evidence="7">Methylmalonyl-CoA mutase</fullName>
    </submittedName>
</protein>
<keyword evidence="4" id="KW-0413">Isomerase</keyword>
<dbReference type="GO" id="GO:0031419">
    <property type="term" value="F:cobalamin binding"/>
    <property type="evidence" value="ECO:0007669"/>
    <property type="project" value="UniProtKB-KW"/>
</dbReference>
<dbReference type="InterPro" id="IPR006099">
    <property type="entry name" value="MeMalonylCoA_mutase_a/b_cat"/>
</dbReference>
<evidence type="ECO:0000256" key="5">
    <source>
        <dbReference type="ARBA" id="ARBA00023285"/>
    </source>
</evidence>